<dbReference type="AlphaFoldDB" id="A0AAV3UMM1"/>
<dbReference type="GO" id="GO:0042398">
    <property type="term" value="P:modified amino acid biosynthetic process"/>
    <property type="evidence" value="ECO:0007669"/>
    <property type="project" value="InterPro"/>
</dbReference>
<protein>
    <recommendedName>
        <fullName evidence="3">Glutamate--cysteine ligase</fullName>
    </recommendedName>
</protein>
<dbReference type="Proteomes" id="UP001501729">
    <property type="component" value="Unassembled WGS sequence"/>
</dbReference>
<dbReference type="PANTHER" id="PTHR36510">
    <property type="entry name" value="GLUTAMATE--CYSTEINE LIGASE 2-RELATED"/>
    <property type="match status" value="1"/>
</dbReference>
<dbReference type="GeneID" id="68613823"/>
<dbReference type="InterPro" id="IPR014746">
    <property type="entry name" value="Gln_synth/guanido_kin_cat_dom"/>
</dbReference>
<comment type="caution">
    <text evidence="1">The sequence shown here is derived from an EMBL/GenBank/DDBJ whole genome shotgun (WGS) entry which is preliminary data.</text>
</comment>
<dbReference type="InterPro" id="IPR006336">
    <property type="entry name" value="GCS2"/>
</dbReference>
<evidence type="ECO:0000313" key="2">
    <source>
        <dbReference type="Proteomes" id="UP001501729"/>
    </source>
</evidence>
<dbReference type="GO" id="GO:0004357">
    <property type="term" value="F:glutamate-cysteine ligase activity"/>
    <property type="evidence" value="ECO:0007669"/>
    <property type="project" value="InterPro"/>
</dbReference>
<evidence type="ECO:0000313" key="1">
    <source>
        <dbReference type="EMBL" id="GAA5059285.1"/>
    </source>
</evidence>
<sequence length="356" mass="40607">MKIGVEAEYWVIDESGELATETDELFDVSEYIVPEFVAPLIEIQTPPVSGTEELRREFGRTLRTVSDAAEDKGQSLVPLGTPLTRESLEITSERGRLLKSMYGDDMEYAMNCAGTHVHFDRGNVVRQLNLLTALDPALALVCSSPYISGNRVACSSRAAVYRYESHTTFARYRDLWDYVENEDQWEARIDEQYHTLQVLARESGIDPETFGNYFHRDDTVLTPVRLRHKSPTVEWRAPDTALPSQIIRLVSEMSNLLQQTEYKDVTIGETGVRTEQIGIPPFSELRELSEEAIKEGVASLRVQDYLTTMGFDVSRYYPISQRIENGWTLPREEALRLRREYANEFKNDVEMLTGGT</sequence>
<dbReference type="Pfam" id="PF04107">
    <property type="entry name" value="GCS2"/>
    <property type="match status" value="1"/>
</dbReference>
<accession>A0AAV3UMM1</accession>
<keyword evidence="2" id="KW-1185">Reference proteome</keyword>
<dbReference type="Gene3D" id="3.30.590.20">
    <property type="match status" value="1"/>
</dbReference>
<evidence type="ECO:0008006" key="3">
    <source>
        <dbReference type="Google" id="ProtNLM"/>
    </source>
</evidence>
<reference evidence="1 2" key="1">
    <citation type="journal article" date="2019" name="Int. J. Syst. Evol. Microbiol.">
        <title>The Global Catalogue of Microorganisms (GCM) 10K type strain sequencing project: providing services to taxonomists for standard genome sequencing and annotation.</title>
        <authorList>
            <consortium name="The Broad Institute Genomics Platform"/>
            <consortium name="The Broad Institute Genome Sequencing Center for Infectious Disease"/>
            <person name="Wu L."/>
            <person name="Ma J."/>
        </authorList>
    </citation>
    <scope>NUCLEOTIDE SEQUENCE [LARGE SCALE GENOMIC DNA]</scope>
    <source>
        <strain evidence="1 2">JCM 17504</strain>
    </source>
</reference>
<dbReference type="EMBL" id="BAABKX010000018">
    <property type="protein sequence ID" value="GAA5059285.1"/>
    <property type="molecule type" value="Genomic_DNA"/>
</dbReference>
<dbReference type="PANTHER" id="PTHR36510:SF1">
    <property type="entry name" value="GLUTAMATE--CYSTEINE LIGASE 2-RELATED"/>
    <property type="match status" value="1"/>
</dbReference>
<gene>
    <name evidence="1" type="ORF">GCM10025751_43090</name>
</gene>
<dbReference type="InterPro" id="IPR050141">
    <property type="entry name" value="GCL_type2/YbdK_subfam"/>
</dbReference>
<name>A0AAV3UMM1_9EURY</name>
<proteinExistence type="predicted"/>
<organism evidence="1 2">
    <name type="scientific">Haladaptatus pallidirubidus</name>
    <dbReference type="NCBI Taxonomy" id="1008152"/>
    <lineage>
        <taxon>Archaea</taxon>
        <taxon>Methanobacteriati</taxon>
        <taxon>Methanobacteriota</taxon>
        <taxon>Stenosarchaea group</taxon>
        <taxon>Halobacteria</taxon>
        <taxon>Halobacteriales</taxon>
        <taxon>Haladaptataceae</taxon>
        <taxon>Haladaptatus</taxon>
    </lineage>
</organism>
<dbReference type="RefSeq" id="WP_227773613.1">
    <property type="nucleotide sequence ID" value="NZ_BAABKX010000018.1"/>
</dbReference>
<dbReference type="SUPFAM" id="SSF55931">
    <property type="entry name" value="Glutamine synthetase/guanido kinase"/>
    <property type="match status" value="1"/>
</dbReference>